<feature type="domain" description="Transposase IS200-like" evidence="1">
    <location>
        <begin position="10"/>
        <end position="129"/>
    </location>
</feature>
<dbReference type="GO" id="GO:0004803">
    <property type="term" value="F:transposase activity"/>
    <property type="evidence" value="ECO:0007669"/>
    <property type="project" value="InterPro"/>
</dbReference>
<dbReference type="Proteomes" id="UP000526184">
    <property type="component" value="Unassembled WGS sequence"/>
</dbReference>
<dbReference type="EMBL" id="JABMKT010000020">
    <property type="protein sequence ID" value="NYV28065.1"/>
    <property type="molecule type" value="Genomic_DNA"/>
</dbReference>
<evidence type="ECO:0000313" key="2">
    <source>
        <dbReference type="EMBL" id="NYV28065.1"/>
    </source>
</evidence>
<reference evidence="2 3" key="1">
    <citation type="submission" date="2020-05" db="EMBL/GenBank/DDBJ databases">
        <title>Streptobacillus felis strain LHL191014123.</title>
        <authorList>
            <person name="Fawzy A."/>
            <person name="Rau J."/>
            <person name="Risse K."/>
            <person name="Schauerte N."/>
            <person name="Geiger C."/>
            <person name="Blom J."/>
            <person name="Imirzalioglu C."/>
            <person name="Falgenhauer J."/>
            <person name="Bach A."/>
            <person name="Herden C."/>
            <person name="Eisenberg T."/>
        </authorList>
    </citation>
    <scope>NUCLEOTIDE SEQUENCE [LARGE SCALE GENOMIC DNA]</scope>
    <source>
        <strain evidence="2 3">LHL191014123</strain>
    </source>
</reference>
<dbReference type="SMART" id="SM01321">
    <property type="entry name" value="Y1_Tnp"/>
    <property type="match status" value="1"/>
</dbReference>
<gene>
    <name evidence="2" type="primary">tnpA</name>
    <name evidence="2" type="ORF">HP397_04460</name>
</gene>
<proteinExistence type="predicted"/>
<dbReference type="GO" id="GO:0006313">
    <property type="term" value="P:DNA transposition"/>
    <property type="evidence" value="ECO:0007669"/>
    <property type="project" value="InterPro"/>
</dbReference>
<sequence length="146" mass="17309">MEIYGNNHSVFALYYQLVLVTKNRNQIFNEEITRYAMDKFSELSKNYLIELYDHSYEKDHIHIKFKAHPKSEISKFINAYKSATSRLIKKEFDYVTPQLDDGGLWEKTYFLITEGVPSQDMINHYIKTKIKCNIIDHDCSCYGCKE</sequence>
<dbReference type="InterPro" id="IPR002686">
    <property type="entry name" value="Transposase_17"/>
</dbReference>
<dbReference type="PANTHER" id="PTHR33360">
    <property type="entry name" value="TRANSPOSASE FOR INSERTION SEQUENCE ELEMENT IS200"/>
    <property type="match status" value="1"/>
</dbReference>
<dbReference type="GO" id="GO:0003677">
    <property type="term" value="F:DNA binding"/>
    <property type="evidence" value="ECO:0007669"/>
    <property type="project" value="InterPro"/>
</dbReference>
<name>A0A7Z0PGZ2_9FUSO</name>
<keyword evidence="3" id="KW-1185">Reference proteome</keyword>
<dbReference type="Pfam" id="PF01797">
    <property type="entry name" value="Y1_Tnp"/>
    <property type="match status" value="1"/>
</dbReference>
<comment type="caution">
    <text evidence="2">The sequence shown here is derived from an EMBL/GenBank/DDBJ whole genome shotgun (WGS) entry which is preliminary data.</text>
</comment>
<dbReference type="InterPro" id="IPR036515">
    <property type="entry name" value="Transposase_17_sf"/>
</dbReference>
<dbReference type="RefSeq" id="WP_180136163.1">
    <property type="nucleotide sequence ID" value="NZ_JABMKT010000020.1"/>
</dbReference>
<dbReference type="NCBIfam" id="NF033573">
    <property type="entry name" value="transpos_IS200"/>
    <property type="match status" value="1"/>
</dbReference>
<dbReference type="PANTHER" id="PTHR33360:SF4">
    <property type="entry name" value="TRANSPOSASE IS200-LIKE PROTEIN"/>
    <property type="match status" value="1"/>
</dbReference>
<dbReference type="Gene3D" id="3.30.70.1290">
    <property type="entry name" value="Transposase IS200-like"/>
    <property type="match status" value="1"/>
</dbReference>
<protein>
    <submittedName>
        <fullName evidence="2">IS200/IS605 family transposase</fullName>
    </submittedName>
</protein>
<accession>A0A7Z0PGZ2</accession>
<evidence type="ECO:0000259" key="1">
    <source>
        <dbReference type="SMART" id="SM01321"/>
    </source>
</evidence>
<evidence type="ECO:0000313" key="3">
    <source>
        <dbReference type="Proteomes" id="UP000526184"/>
    </source>
</evidence>
<organism evidence="2 3">
    <name type="scientific">Streptobacillus felis</name>
    <dbReference type="NCBI Taxonomy" id="1384509"/>
    <lineage>
        <taxon>Bacteria</taxon>
        <taxon>Fusobacteriati</taxon>
        <taxon>Fusobacteriota</taxon>
        <taxon>Fusobacteriia</taxon>
        <taxon>Fusobacteriales</taxon>
        <taxon>Leptotrichiaceae</taxon>
        <taxon>Streptobacillus</taxon>
    </lineage>
</organism>
<dbReference type="AlphaFoldDB" id="A0A7Z0PGZ2"/>
<dbReference type="SUPFAM" id="SSF143422">
    <property type="entry name" value="Transposase IS200-like"/>
    <property type="match status" value="1"/>
</dbReference>